<evidence type="ECO:0000256" key="7">
    <source>
        <dbReference type="SAM" id="SignalP"/>
    </source>
</evidence>
<dbReference type="RefSeq" id="WP_021695900.1">
    <property type="nucleotide sequence ID" value="NZ_BATC01000001.1"/>
</dbReference>
<keyword evidence="10" id="KW-1185">Reference proteome</keyword>
<dbReference type="CDD" id="cd18617">
    <property type="entry name" value="GH43_XynB-like"/>
    <property type="match status" value="1"/>
</dbReference>
<dbReference type="SUPFAM" id="SSF75005">
    <property type="entry name" value="Arabinanase/levansucrase/invertase"/>
    <property type="match status" value="1"/>
</dbReference>
<dbReference type="PANTHER" id="PTHR42812:SF12">
    <property type="entry name" value="BETA-XYLOSIDASE-RELATED"/>
    <property type="match status" value="1"/>
</dbReference>
<dbReference type="InterPro" id="IPR051795">
    <property type="entry name" value="Glycosyl_Hydrlase_43"/>
</dbReference>
<keyword evidence="2 6" id="KW-0378">Hydrolase</keyword>
<feature type="site" description="Important for catalytic activity, responsible for pKa modulation of the active site Glu and correct orientation of both the proton donor and substrate" evidence="5">
    <location>
        <position position="169"/>
    </location>
</feature>
<feature type="chain" id="PRO_5034117598" evidence="7">
    <location>
        <begin position="21"/>
        <end position="566"/>
    </location>
</feature>
<dbReference type="InterPro" id="IPR023296">
    <property type="entry name" value="Glyco_hydro_beta-prop_sf"/>
</dbReference>
<dbReference type="SUPFAM" id="SSF49899">
    <property type="entry name" value="Concanavalin A-like lectins/glucanases"/>
    <property type="match status" value="1"/>
</dbReference>
<feature type="signal peptide" evidence="7">
    <location>
        <begin position="1"/>
        <end position="20"/>
    </location>
</feature>
<dbReference type="Gene3D" id="2.60.120.200">
    <property type="match status" value="1"/>
</dbReference>
<evidence type="ECO:0000313" key="9">
    <source>
        <dbReference type="EMBL" id="GAD57804.1"/>
    </source>
</evidence>
<feature type="domain" description="Beta-xylosidase C-terminal Concanavalin A-like" evidence="8">
    <location>
        <begin position="379"/>
        <end position="561"/>
    </location>
</feature>
<evidence type="ECO:0000256" key="2">
    <source>
        <dbReference type="ARBA" id="ARBA00022801"/>
    </source>
</evidence>
<sequence>MKYALTALAAGLALTAPAFAQDAPTARFDWFAYEGADPEHAVVQPGPGQFRNPILSGFYPDPSNTRAGEDYYLVTSTFAYFPGLPVFHSRDLVNWTQIGNAIDRPDQVDFGTLGLSRGLFAPTIEHHEGVFYILNTCVDCGDNFVITATDPAGPWSDPVWLPDLAGGIDPALFIDEDGSAWILNNGPPDREPEYEGHRAIWIQRFDLETLSTQGPRTLLVDGGVDFSTQPIWIEGPHIYKVDGRYVLTAAEGGTAEAHSQVALVADRPDGPYTPDPDNPFLTQRDLPRDRDFPITSAGHADLVQTPDGDWWATFLAVRPYGEDFYNTGRETFLMPVTWENGWPRITAPGEVIPHVLDRPDLPEQPAPDLPTTGPFSVTEDFDGEALPIHWLTVRNPRSDWFSVSGGALHLTARPQGLGDMANPSFAARRQQHMTAAASTEVRFTPAHDGDRAGLAAFQSDDFWWFIGVGRHEGQDVVLVERRAGPDDPARGVIVASAPLPVAPGQPLRLRASVDVGEIDLAFATPDGQWTALVTDGDASILSTRTAGGFVGSVFGAYAYSPAGPAD</sequence>
<accession>A0A8E0KJJ4</accession>
<feature type="active site" description="Proton acceptor" evidence="4">
    <location>
        <position position="61"/>
    </location>
</feature>
<dbReference type="InterPro" id="IPR041542">
    <property type="entry name" value="GH43_C2"/>
</dbReference>
<reference evidence="10" key="1">
    <citation type="journal article" date="2013" name="Genome Announc.">
        <title>Draft Genome Sequence of the Dimorphic Prosthecate Bacterium Brevundimonas abyssalis TAR-001T.</title>
        <authorList>
            <person name="Tsubouchi T."/>
            <person name="Nishi S."/>
            <person name="Usui K."/>
            <person name="Shimane Y."/>
            <person name="Takaki Y."/>
            <person name="Maruyama T."/>
            <person name="Hatada Y."/>
        </authorList>
    </citation>
    <scope>NUCLEOTIDE SEQUENCE [LARGE SCALE GENOMIC DNA]</scope>
    <source>
        <strain evidence="10">TAR-001</strain>
    </source>
</reference>
<keyword evidence="7" id="KW-0732">Signal</keyword>
<evidence type="ECO:0000256" key="4">
    <source>
        <dbReference type="PIRSR" id="PIRSR606710-1"/>
    </source>
</evidence>
<dbReference type="Pfam" id="PF04616">
    <property type="entry name" value="Glyco_hydro_43"/>
    <property type="match status" value="1"/>
</dbReference>
<name>A0A8E0KJJ4_9CAUL</name>
<evidence type="ECO:0000256" key="6">
    <source>
        <dbReference type="RuleBase" id="RU361187"/>
    </source>
</evidence>
<dbReference type="EMBL" id="BATC01000001">
    <property type="protein sequence ID" value="GAD57804.1"/>
    <property type="molecule type" value="Genomic_DNA"/>
</dbReference>
<dbReference type="InterPro" id="IPR013320">
    <property type="entry name" value="ConA-like_dom_sf"/>
</dbReference>
<evidence type="ECO:0000313" key="10">
    <source>
        <dbReference type="Proteomes" id="UP000016569"/>
    </source>
</evidence>
<proteinExistence type="inferred from homology"/>
<evidence type="ECO:0000256" key="1">
    <source>
        <dbReference type="ARBA" id="ARBA00009865"/>
    </source>
</evidence>
<comment type="caution">
    <text evidence="9">The sequence shown here is derived from an EMBL/GenBank/DDBJ whole genome shotgun (WGS) entry which is preliminary data.</text>
</comment>
<dbReference type="Gene3D" id="2.115.10.20">
    <property type="entry name" value="Glycosyl hydrolase domain, family 43"/>
    <property type="match status" value="1"/>
</dbReference>
<dbReference type="GO" id="GO:0005975">
    <property type="term" value="P:carbohydrate metabolic process"/>
    <property type="evidence" value="ECO:0007669"/>
    <property type="project" value="InterPro"/>
</dbReference>
<dbReference type="Proteomes" id="UP000016569">
    <property type="component" value="Unassembled WGS sequence"/>
</dbReference>
<gene>
    <name evidence="9" type="ORF">MBEBAB_0054</name>
</gene>
<comment type="similarity">
    <text evidence="1 6">Belongs to the glycosyl hydrolase 43 family.</text>
</comment>
<dbReference type="Pfam" id="PF17851">
    <property type="entry name" value="GH43_C2"/>
    <property type="match status" value="1"/>
</dbReference>
<evidence type="ECO:0000259" key="8">
    <source>
        <dbReference type="Pfam" id="PF17851"/>
    </source>
</evidence>
<evidence type="ECO:0000256" key="3">
    <source>
        <dbReference type="ARBA" id="ARBA00023295"/>
    </source>
</evidence>
<evidence type="ECO:0000256" key="5">
    <source>
        <dbReference type="PIRSR" id="PIRSR606710-2"/>
    </source>
</evidence>
<dbReference type="OrthoDB" id="9801455at2"/>
<dbReference type="GO" id="GO:0004553">
    <property type="term" value="F:hydrolase activity, hydrolyzing O-glycosyl compounds"/>
    <property type="evidence" value="ECO:0007669"/>
    <property type="project" value="InterPro"/>
</dbReference>
<dbReference type="InterPro" id="IPR006710">
    <property type="entry name" value="Glyco_hydro_43"/>
</dbReference>
<organism evidence="9 10">
    <name type="scientific">Brevundimonas abyssalis TAR-001</name>
    <dbReference type="NCBI Taxonomy" id="1391729"/>
    <lineage>
        <taxon>Bacteria</taxon>
        <taxon>Pseudomonadati</taxon>
        <taxon>Pseudomonadota</taxon>
        <taxon>Alphaproteobacteria</taxon>
        <taxon>Caulobacterales</taxon>
        <taxon>Caulobacteraceae</taxon>
        <taxon>Brevundimonas</taxon>
    </lineage>
</organism>
<dbReference type="AlphaFoldDB" id="A0A8E0KJJ4"/>
<feature type="active site" description="Proton donor" evidence="4">
    <location>
        <position position="234"/>
    </location>
</feature>
<dbReference type="PANTHER" id="PTHR42812">
    <property type="entry name" value="BETA-XYLOSIDASE"/>
    <property type="match status" value="1"/>
</dbReference>
<protein>
    <submittedName>
        <fullName evidence="9">Beta-xylosidase</fullName>
    </submittedName>
</protein>
<keyword evidence="3 6" id="KW-0326">Glycosidase</keyword>